<dbReference type="InterPro" id="IPR005532">
    <property type="entry name" value="SUMF_dom"/>
</dbReference>
<dbReference type="Proteomes" id="UP001231915">
    <property type="component" value="Unassembled WGS sequence"/>
</dbReference>
<gene>
    <name evidence="3" type="ORF">QNM18_17875</name>
</gene>
<evidence type="ECO:0000313" key="3">
    <source>
        <dbReference type="EMBL" id="MDK2596923.1"/>
    </source>
</evidence>
<accession>A0ABT7EPJ3</accession>
<comment type="caution">
    <text evidence="3">The sequence shown here is derived from an EMBL/GenBank/DDBJ whole genome shotgun (WGS) entry which is preliminary data.</text>
</comment>
<reference evidence="3 4" key="1">
    <citation type="submission" date="2023-05" db="EMBL/GenBank/DDBJ databases">
        <title>Pseudoalteromonas ardens sp. nov., Pseudoalteromonas obscura sp. nov., and Pseudoalteromonas umbrosa sp. nov., isolated from the coral Montipora capitata.</title>
        <authorList>
            <person name="Thomas E.M."/>
            <person name="Smith E.M."/>
            <person name="Papke E."/>
            <person name="Shlafstein M.D."/>
            <person name="Oline D.K."/>
            <person name="Videau P."/>
            <person name="Saw J.H."/>
            <person name="Strangman W.K."/>
            <person name="Ushijima B."/>
        </authorList>
    </citation>
    <scope>NUCLEOTIDE SEQUENCE [LARGE SCALE GENOMIC DNA]</scope>
    <source>
        <strain evidence="3 4">P94</strain>
    </source>
</reference>
<dbReference type="PANTHER" id="PTHR23150">
    <property type="entry name" value="SULFATASE MODIFYING FACTOR 1, 2"/>
    <property type="match status" value="1"/>
</dbReference>
<organism evidence="3 4">
    <name type="scientific">Pseudoalteromonas obscura</name>
    <dbReference type="NCBI Taxonomy" id="3048491"/>
    <lineage>
        <taxon>Bacteria</taxon>
        <taxon>Pseudomonadati</taxon>
        <taxon>Pseudomonadota</taxon>
        <taxon>Gammaproteobacteria</taxon>
        <taxon>Alteromonadales</taxon>
        <taxon>Pseudoalteromonadaceae</taxon>
        <taxon>Pseudoalteromonas</taxon>
    </lineage>
</organism>
<dbReference type="Gene3D" id="2.60.40.10">
    <property type="entry name" value="Immunoglobulins"/>
    <property type="match status" value="1"/>
</dbReference>
<dbReference type="Gene3D" id="3.90.1580.10">
    <property type="entry name" value="paralog of FGE (formylglycine-generating enzyme)"/>
    <property type="match status" value="1"/>
</dbReference>
<dbReference type="InterPro" id="IPR036116">
    <property type="entry name" value="FN3_sf"/>
</dbReference>
<dbReference type="InterPro" id="IPR008979">
    <property type="entry name" value="Galactose-bd-like_sf"/>
</dbReference>
<dbReference type="EMBL" id="JASJUT010000008">
    <property type="protein sequence ID" value="MDK2596923.1"/>
    <property type="molecule type" value="Genomic_DNA"/>
</dbReference>
<dbReference type="Gene3D" id="2.60.120.260">
    <property type="entry name" value="Galactose-binding domain-like"/>
    <property type="match status" value="1"/>
</dbReference>
<name>A0ABT7EPJ3_9GAMM</name>
<dbReference type="RefSeq" id="WP_284138030.1">
    <property type="nucleotide sequence ID" value="NZ_JASJUT010000008.1"/>
</dbReference>
<dbReference type="InterPro" id="IPR016187">
    <property type="entry name" value="CTDL_fold"/>
</dbReference>
<dbReference type="SUPFAM" id="SSF49785">
    <property type="entry name" value="Galactose-binding domain-like"/>
    <property type="match status" value="1"/>
</dbReference>
<evidence type="ECO:0000256" key="1">
    <source>
        <dbReference type="SAM" id="MobiDB-lite"/>
    </source>
</evidence>
<proteinExistence type="predicted"/>
<dbReference type="InterPro" id="IPR042095">
    <property type="entry name" value="SUMF_sf"/>
</dbReference>
<feature type="domain" description="Sulfatase-modifying factor enzyme-like" evidence="2">
    <location>
        <begin position="32"/>
        <end position="300"/>
    </location>
</feature>
<dbReference type="InterPro" id="IPR051043">
    <property type="entry name" value="Sulfatase_Mod_Factor_Kinase"/>
</dbReference>
<sequence length="554" mass="61590">MRLHPVFISAFSVLSVATMFPVQSGQTKYIEPPMASIPKGTFVMGSEQGREDEKPTRKVSVPAFQMAKYEVTVAEYRKFIEATGYEYTQGCAHRIGRRWFGSGERDGTWGDNIYVLSEFHPVVCVSRKDAVNYAKWLSKVSGKHYRLPTEAEWEYAARAGTTSKYYFGDEGKSQNACRYSNVADLHAYSLTEKLYNASYSDGYTVNDCNDNEVLISTVGLYEPNHFGVYDMIGNVVERVADCYKGSYQGAPTDGSAVKEKGCEVYVGRGGSWHWAAHTSSQRMSINEDFIAALEGFRLVRDTNGKDIPASEGTPWFVKKLSAVQKKVKTKHVRENPKYPTKPKNLKVVSQDNGNNKVTWQSADKGKVTGYQVYRQDPLKNVSTLLAKNHKTAHFIDKNPLQHNARYHVIALNGDAKSLPSASADSGSKTAHVIPSRIQGEAFNFAPGVDVINSGFEPESDKVISSIGKSKASYILAAKEAGKYKMDIRLFHSGADQRYWIKVNGNVITTPALSGERGWKTIQGVEVNLSKGRHTLTVQGEAPLFAVNWFDIQKM</sequence>
<dbReference type="SUPFAM" id="SSF49265">
    <property type="entry name" value="Fibronectin type III"/>
    <property type="match status" value="1"/>
</dbReference>
<evidence type="ECO:0000313" key="4">
    <source>
        <dbReference type="Proteomes" id="UP001231915"/>
    </source>
</evidence>
<feature type="region of interest" description="Disordered" evidence="1">
    <location>
        <begin position="329"/>
        <end position="350"/>
    </location>
</feature>
<dbReference type="PANTHER" id="PTHR23150:SF19">
    <property type="entry name" value="FORMYLGLYCINE-GENERATING ENZYME"/>
    <property type="match status" value="1"/>
</dbReference>
<dbReference type="SUPFAM" id="SSF56436">
    <property type="entry name" value="C-type lectin-like"/>
    <property type="match status" value="1"/>
</dbReference>
<evidence type="ECO:0000259" key="2">
    <source>
        <dbReference type="Pfam" id="PF03781"/>
    </source>
</evidence>
<protein>
    <submittedName>
        <fullName evidence="3">SUMF1/EgtB/PvdO family nonheme iron enzyme</fullName>
    </submittedName>
</protein>
<dbReference type="Pfam" id="PF03781">
    <property type="entry name" value="FGE-sulfatase"/>
    <property type="match status" value="1"/>
</dbReference>
<keyword evidence="4" id="KW-1185">Reference proteome</keyword>
<dbReference type="InterPro" id="IPR013783">
    <property type="entry name" value="Ig-like_fold"/>
</dbReference>